<evidence type="ECO:0000259" key="2">
    <source>
        <dbReference type="Pfam" id="PF00582"/>
    </source>
</evidence>
<evidence type="ECO:0000313" key="3">
    <source>
        <dbReference type="EMBL" id="NGN84307.1"/>
    </source>
</evidence>
<dbReference type="PRINTS" id="PR01438">
    <property type="entry name" value="UNVRSLSTRESS"/>
</dbReference>
<dbReference type="Proteomes" id="UP000479226">
    <property type="component" value="Unassembled WGS sequence"/>
</dbReference>
<keyword evidence="4" id="KW-1185">Reference proteome</keyword>
<dbReference type="Gene3D" id="3.40.50.620">
    <property type="entry name" value="HUPs"/>
    <property type="match status" value="1"/>
</dbReference>
<proteinExistence type="inferred from homology"/>
<name>A0ABX0DBL0_9MICC</name>
<dbReference type="SUPFAM" id="SSF52402">
    <property type="entry name" value="Adenine nucleotide alpha hydrolases-like"/>
    <property type="match status" value="1"/>
</dbReference>
<dbReference type="InterPro" id="IPR006016">
    <property type="entry name" value="UspA"/>
</dbReference>
<organism evidence="3 4">
    <name type="scientific">Arthrobacter silviterrae</name>
    <dbReference type="NCBI Taxonomy" id="2026658"/>
    <lineage>
        <taxon>Bacteria</taxon>
        <taxon>Bacillati</taxon>
        <taxon>Actinomycetota</taxon>
        <taxon>Actinomycetes</taxon>
        <taxon>Micrococcales</taxon>
        <taxon>Micrococcaceae</taxon>
        <taxon>Arthrobacter</taxon>
    </lineage>
</organism>
<dbReference type="CDD" id="cd00293">
    <property type="entry name" value="USP-like"/>
    <property type="match status" value="1"/>
</dbReference>
<accession>A0ABX0DBL0</accession>
<dbReference type="Pfam" id="PF00582">
    <property type="entry name" value="Usp"/>
    <property type="match status" value="1"/>
</dbReference>
<dbReference type="PANTHER" id="PTHR46268">
    <property type="entry name" value="STRESS RESPONSE PROTEIN NHAX"/>
    <property type="match status" value="1"/>
</dbReference>
<gene>
    <name evidence="3" type="ORF">G6N77_12695</name>
</gene>
<comment type="similarity">
    <text evidence="1">Belongs to the universal stress protein A family.</text>
</comment>
<comment type="caution">
    <text evidence="3">The sequence shown here is derived from an EMBL/GenBank/DDBJ whole genome shotgun (WGS) entry which is preliminary data.</text>
</comment>
<dbReference type="InterPro" id="IPR006015">
    <property type="entry name" value="Universal_stress_UspA"/>
</dbReference>
<feature type="domain" description="UspA" evidence="2">
    <location>
        <begin position="56"/>
        <end position="189"/>
    </location>
</feature>
<dbReference type="InterPro" id="IPR014729">
    <property type="entry name" value="Rossmann-like_a/b/a_fold"/>
</dbReference>
<protein>
    <submittedName>
        <fullName evidence="3">Universal stress protein</fullName>
    </submittedName>
</protein>
<evidence type="ECO:0000256" key="1">
    <source>
        <dbReference type="ARBA" id="ARBA00008791"/>
    </source>
</evidence>
<evidence type="ECO:0000313" key="4">
    <source>
        <dbReference type="Proteomes" id="UP000479226"/>
    </source>
</evidence>
<reference evidence="3 4" key="1">
    <citation type="submission" date="2020-02" db="EMBL/GenBank/DDBJ databases">
        <title>Genome sequence of the type strain DSM 27180 of Arthrobacter silviterrae.</title>
        <authorList>
            <person name="Gao J."/>
            <person name="Sun J."/>
        </authorList>
    </citation>
    <scope>NUCLEOTIDE SEQUENCE [LARGE SCALE GENOMIC DNA]</scope>
    <source>
        <strain evidence="3 4">DSM 27180</strain>
    </source>
</reference>
<dbReference type="PANTHER" id="PTHR46268:SF15">
    <property type="entry name" value="UNIVERSAL STRESS PROTEIN HP_0031"/>
    <property type="match status" value="1"/>
</dbReference>
<sequence length="189" mass="20028">MVHTFRRYRRCYGRCPTQTTIIGPWRPVGHGRTCRRDWECPPTEESAVNGSVNPVRIVVGVDGSQASLAALREAVRLAELLGAAVEAVAAWEPPAKPSSYQARGIGSFEEGARRVLDQALADAFGPVLPQALSARTERGGAAAVLADASRGARYLVVGRRGHGGIMGTLLGSVSAQSINQADCPVIVVR</sequence>
<dbReference type="EMBL" id="JAAKZI010000022">
    <property type="protein sequence ID" value="NGN84307.1"/>
    <property type="molecule type" value="Genomic_DNA"/>
</dbReference>